<comment type="subcellular location">
    <subcellularLocation>
        <location evidence="8">Cytoplasm</location>
    </subcellularLocation>
</comment>
<name>F7NDW5_9FIRM</name>
<evidence type="ECO:0000256" key="9">
    <source>
        <dbReference type="NCBIfam" id="TIGR00152"/>
    </source>
</evidence>
<keyword evidence="7 8" id="KW-0173">Coenzyme A biosynthesis</keyword>
<keyword evidence="11" id="KW-1185">Reference proteome</keyword>
<evidence type="ECO:0000313" key="10">
    <source>
        <dbReference type="EMBL" id="EGO65780.1"/>
    </source>
</evidence>
<dbReference type="AlphaFoldDB" id="F7NDW5"/>
<dbReference type="InterPro" id="IPR001977">
    <property type="entry name" value="Depp_CoAkinase"/>
</dbReference>
<dbReference type="RefSeq" id="WP_004091926.1">
    <property type="nucleotide sequence ID" value="NZ_AFGF01000013.1"/>
</dbReference>
<dbReference type="PROSITE" id="PS51219">
    <property type="entry name" value="DPCK"/>
    <property type="match status" value="1"/>
</dbReference>
<keyword evidence="5 8" id="KW-0418">Kinase</keyword>
<proteinExistence type="inferred from homology"/>
<keyword evidence="2 8" id="KW-0963">Cytoplasm</keyword>
<accession>F7NDW5</accession>
<comment type="similarity">
    <text evidence="1 8">Belongs to the CoaE family.</text>
</comment>
<dbReference type="UniPathway" id="UPA00241">
    <property type="reaction ID" value="UER00356"/>
</dbReference>
<dbReference type="PANTHER" id="PTHR10695:SF46">
    <property type="entry name" value="BIFUNCTIONAL COENZYME A SYNTHASE-RELATED"/>
    <property type="match status" value="1"/>
</dbReference>
<organism evidence="10 11">
    <name type="scientific">Acetonema longum DSM 6540</name>
    <dbReference type="NCBI Taxonomy" id="1009370"/>
    <lineage>
        <taxon>Bacteria</taxon>
        <taxon>Bacillati</taxon>
        <taxon>Bacillota</taxon>
        <taxon>Negativicutes</taxon>
        <taxon>Acetonemataceae</taxon>
        <taxon>Acetonema</taxon>
    </lineage>
</organism>
<dbReference type="FunFam" id="3.40.50.300:FF:000991">
    <property type="entry name" value="Dephospho-CoA kinase"/>
    <property type="match status" value="1"/>
</dbReference>
<sequence length="205" mass="22939">MMVIIGLTGGIASGKSSVSAVLKECGALVIDADEVARQAVQPQQPAWYKIIGNFGRTVLLEDDQIDRKQLGNIIFHDPVKKLLLEQSTHPYILQLVQERIAQGKNEGYDIIVLDVPLLFEVGWDKMADQIWVVYVSKATQLARLMQRDRLSDLEALVRIGSQMSLEEKKARADLVIDNGDTPECTREQVIQACNRVRNQAGEQQK</sequence>
<keyword evidence="3 8" id="KW-0808">Transferase</keyword>
<evidence type="ECO:0000256" key="7">
    <source>
        <dbReference type="ARBA" id="ARBA00022993"/>
    </source>
</evidence>
<comment type="caution">
    <text evidence="10">The sequence shown here is derived from an EMBL/GenBank/DDBJ whole genome shotgun (WGS) entry which is preliminary data.</text>
</comment>
<dbReference type="GO" id="GO:0015937">
    <property type="term" value="P:coenzyme A biosynthetic process"/>
    <property type="evidence" value="ECO:0007669"/>
    <property type="project" value="UniProtKB-UniRule"/>
</dbReference>
<dbReference type="Gene3D" id="3.40.50.300">
    <property type="entry name" value="P-loop containing nucleotide triphosphate hydrolases"/>
    <property type="match status" value="1"/>
</dbReference>
<dbReference type="eggNOG" id="COG0237">
    <property type="taxonomic scope" value="Bacteria"/>
</dbReference>
<dbReference type="EC" id="2.7.1.24" evidence="8 9"/>
<gene>
    <name evidence="8" type="primary">coaE</name>
    <name evidence="10" type="ORF">ALO_01115</name>
</gene>
<reference evidence="10 11" key="1">
    <citation type="journal article" date="2011" name="EMBO J.">
        <title>Structural diversity of bacterial flagellar motors.</title>
        <authorList>
            <person name="Chen S."/>
            <person name="Beeby M."/>
            <person name="Murphy G.E."/>
            <person name="Leadbetter J.R."/>
            <person name="Hendrixson D.R."/>
            <person name="Briegel A."/>
            <person name="Li Z."/>
            <person name="Shi J."/>
            <person name="Tocheva E.I."/>
            <person name="Muller A."/>
            <person name="Dobro M.J."/>
            <person name="Jensen G.J."/>
        </authorList>
    </citation>
    <scope>NUCLEOTIDE SEQUENCE [LARGE SCALE GENOMIC DNA]</scope>
    <source>
        <strain evidence="10 11">DSM 6540</strain>
    </source>
</reference>
<dbReference type="Proteomes" id="UP000003240">
    <property type="component" value="Unassembled WGS sequence"/>
</dbReference>
<dbReference type="GO" id="GO:0004140">
    <property type="term" value="F:dephospho-CoA kinase activity"/>
    <property type="evidence" value="ECO:0007669"/>
    <property type="project" value="UniProtKB-UniRule"/>
</dbReference>
<comment type="function">
    <text evidence="8">Catalyzes the phosphorylation of the 3'-hydroxyl group of dephosphocoenzyme A to form coenzyme A.</text>
</comment>
<dbReference type="InterPro" id="IPR027417">
    <property type="entry name" value="P-loop_NTPase"/>
</dbReference>
<dbReference type="NCBIfam" id="TIGR00152">
    <property type="entry name" value="dephospho-CoA kinase"/>
    <property type="match status" value="1"/>
</dbReference>
<dbReference type="Pfam" id="PF01121">
    <property type="entry name" value="CoaE"/>
    <property type="match status" value="1"/>
</dbReference>
<evidence type="ECO:0000256" key="2">
    <source>
        <dbReference type="ARBA" id="ARBA00022490"/>
    </source>
</evidence>
<dbReference type="PANTHER" id="PTHR10695">
    <property type="entry name" value="DEPHOSPHO-COA KINASE-RELATED"/>
    <property type="match status" value="1"/>
</dbReference>
<dbReference type="STRING" id="1009370.ALO_01115"/>
<dbReference type="HAMAP" id="MF_00376">
    <property type="entry name" value="Dephospho_CoA_kinase"/>
    <property type="match status" value="1"/>
</dbReference>
<evidence type="ECO:0000256" key="4">
    <source>
        <dbReference type="ARBA" id="ARBA00022741"/>
    </source>
</evidence>
<evidence type="ECO:0000256" key="6">
    <source>
        <dbReference type="ARBA" id="ARBA00022840"/>
    </source>
</evidence>
<comment type="pathway">
    <text evidence="8">Cofactor biosynthesis; coenzyme A biosynthesis; CoA from (R)-pantothenate: step 5/5.</text>
</comment>
<feature type="binding site" evidence="8">
    <location>
        <begin position="12"/>
        <end position="17"/>
    </location>
    <ligand>
        <name>ATP</name>
        <dbReference type="ChEBI" id="CHEBI:30616"/>
    </ligand>
</feature>
<comment type="catalytic activity">
    <reaction evidence="8">
        <text>3'-dephospho-CoA + ATP = ADP + CoA + H(+)</text>
        <dbReference type="Rhea" id="RHEA:18245"/>
        <dbReference type="ChEBI" id="CHEBI:15378"/>
        <dbReference type="ChEBI" id="CHEBI:30616"/>
        <dbReference type="ChEBI" id="CHEBI:57287"/>
        <dbReference type="ChEBI" id="CHEBI:57328"/>
        <dbReference type="ChEBI" id="CHEBI:456216"/>
        <dbReference type="EC" id="2.7.1.24"/>
    </reaction>
</comment>
<dbReference type="GO" id="GO:0005524">
    <property type="term" value="F:ATP binding"/>
    <property type="evidence" value="ECO:0007669"/>
    <property type="project" value="UniProtKB-UniRule"/>
</dbReference>
<evidence type="ECO:0000256" key="1">
    <source>
        <dbReference type="ARBA" id="ARBA00009018"/>
    </source>
</evidence>
<dbReference type="EMBL" id="AFGF01000013">
    <property type="protein sequence ID" value="EGO65780.1"/>
    <property type="molecule type" value="Genomic_DNA"/>
</dbReference>
<dbReference type="SUPFAM" id="SSF52540">
    <property type="entry name" value="P-loop containing nucleoside triphosphate hydrolases"/>
    <property type="match status" value="1"/>
</dbReference>
<dbReference type="CDD" id="cd02022">
    <property type="entry name" value="DPCK"/>
    <property type="match status" value="1"/>
</dbReference>
<evidence type="ECO:0000256" key="8">
    <source>
        <dbReference type="HAMAP-Rule" id="MF_00376"/>
    </source>
</evidence>
<keyword evidence="4 8" id="KW-0547">Nucleotide-binding</keyword>
<keyword evidence="6 8" id="KW-0067">ATP-binding</keyword>
<protein>
    <recommendedName>
        <fullName evidence="8 9">Dephospho-CoA kinase</fullName>
        <ecNumber evidence="8 9">2.7.1.24</ecNumber>
    </recommendedName>
    <alternativeName>
        <fullName evidence="8">Dephosphocoenzyme A kinase</fullName>
    </alternativeName>
</protein>
<evidence type="ECO:0000256" key="3">
    <source>
        <dbReference type="ARBA" id="ARBA00022679"/>
    </source>
</evidence>
<dbReference type="GO" id="GO:0005737">
    <property type="term" value="C:cytoplasm"/>
    <property type="evidence" value="ECO:0007669"/>
    <property type="project" value="UniProtKB-SubCell"/>
</dbReference>
<evidence type="ECO:0000256" key="5">
    <source>
        <dbReference type="ARBA" id="ARBA00022777"/>
    </source>
</evidence>
<evidence type="ECO:0000313" key="11">
    <source>
        <dbReference type="Proteomes" id="UP000003240"/>
    </source>
</evidence>